<feature type="transmembrane region" description="Helical" evidence="6">
    <location>
        <begin position="200"/>
        <end position="222"/>
    </location>
</feature>
<keyword evidence="3 6" id="KW-0812">Transmembrane</keyword>
<evidence type="ECO:0000256" key="1">
    <source>
        <dbReference type="ARBA" id="ARBA00004141"/>
    </source>
</evidence>
<evidence type="ECO:0000313" key="7">
    <source>
        <dbReference type="EMBL" id="WPG98851.1"/>
    </source>
</evidence>
<evidence type="ECO:0000256" key="3">
    <source>
        <dbReference type="ARBA" id="ARBA00022692"/>
    </source>
</evidence>
<dbReference type="EMBL" id="CP138581">
    <property type="protein sequence ID" value="WPG98851.1"/>
    <property type="molecule type" value="Genomic_DNA"/>
</dbReference>
<feature type="transmembrane region" description="Helical" evidence="6">
    <location>
        <begin position="174"/>
        <end position="193"/>
    </location>
</feature>
<evidence type="ECO:0000256" key="4">
    <source>
        <dbReference type="ARBA" id="ARBA00022989"/>
    </source>
</evidence>
<accession>A0AAQ3M0W8</accession>
<evidence type="ECO:0000256" key="2">
    <source>
        <dbReference type="ARBA" id="ARBA00022448"/>
    </source>
</evidence>
<evidence type="ECO:0000313" key="8">
    <source>
        <dbReference type="Proteomes" id="UP001303373"/>
    </source>
</evidence>
<keyword evidence="8" id="KW-1185">Reference proteome</keyword>
<dbReference type="InterPro" id="IPR002293">
    <property type="entry name" value="AA/rel_permease1"/>
</dbReference>
<feature type="transmembrane region" description="Helical" evidence="6">
    <location>
        <begin position="457"/>
        <end position="479"/>
    </location>
</feature>
<dbReference type="PIRSF" id="PIRSF006060">
    <property type="entry name" value="AA_transporter"/>
    <property type="match status" value="1"/>
</dbReference>
<feature type="transmembrane region" description="Helical" evidence="6">
    <location>
        <begin position="135"/>
        <end position="162"/>
    </location>
</feature>
<evidence type="ECO:0000256" key="5">
    <source>
        <dbReference type="ARBA" id="ARBA00023136"/>
    </source>
</evidence>
<protein>
    <submittedName>
        <fullName evidence="7">GABA-specific permease</fullName>
    </submittedName>
</protein>
<comment type="subcellular location">
    <subcellularLocation>
        <location evidence="1">Membrane</location>
        <topology evidence="1">Multi-pass membrane protein</topology>
    </subcellularLocation>
</comment>
<feature type="transmembrane region" description="Helical" evidence="6">
    <location>
        <begin position="491"/>
        <end position="509"/>
    </location>
</feature>
<sequence length="524" mass="57200">MDHEGESQELTSFTQMLADGGTDRDTQSVIQDDRDMYRMGNTQELQRNFHTLSILGLTCVVLTTWTAILASSTFSLINGGRAGSIYVYIGTWICTLPVTASLAEMASMAPTAGGQYHWVSEFSPPAFQRPLSYTAAWLAALGWQTFIAASAYGAAVLILLMASVGHSTYVPQPWHETLLTIFIGFCSLLFNVFGAKRLPLFEGVVLVLYILGFFVIVIPLWVLADKVPIRHIFTDFGNFGGWPSTGIACIVGQTAATTAFIGVDCATHMAEEVRKASRAVPRMMILTIMVNGTLGFVMLVTYISVIQDVEKQIVDSKSPYPLIGVFVDATNYIGGICMTVPIAVMSFFGCINAIMAASRQVWSFSRDDGMPFSSWWKKVVSVEGTPIPLNSMIGSLAILIVIALLNLASSEVVNSVFGLIGASVGMNYIMSISCVLWRRLCGESLPDSPFKLGRWGIPINAFAVAFQTFSTVISFFPLFSRPTGRNMNWSIAILSGVALIGILNYFTFARGKYRGPVTRVRKHS</sequence>
<keyword evidence="2" id="KW-0813">Transport</keyword>
<dbReference type="PANTHER" id="PTHR45649">
    <property type="entry name" value="AMINO-ACID PERMEASE BAT1"/>
    <property type="match status" value="1"/>
</dbReference>
<dbReference type="PANTHER" id="PTHR45649:SF2">
    <property type="entry name" value="ACID PERMEASE, PUTATIVE-RELATED"/>
    <property type="match status" value="1"/>
</dbReference>
<dbReference type="Gene3D" id="1.20.1740.10">
    <property type="entry name" value="Amino acid/polyamine transporter I"/>
    <property type="match status" value="1"/>
</dbReference>
<feature type="transmembrane region" description="Helical" evidence="6">
    <location>
        <begin position="242"/>
        <end position="263"/>
    </location>
</feature>
<feature type="transmembrane region" description="Helical" evidence="6">
    <location>
        <begin position="387"/>
        <end position="409"/>
    </location>
</feature>
<keyword evidence="4 6" id="KW-1133">Transmembrane helix</keyword>
<name>A0AAQ3M0W8_9PEZI</name>
<keyword evidence="5 6" id="KW-0472">Membrane</keyword>
<feature type="transmembrane region" description="Helical" evidence="6">
    <location>
        <begin position="332"/>
        <end position="356"/>
    </location>
</feature>
<dbReference type="GO" id="GO:0022857">
    <property type="term" value="F:transmembrane transporter activity"/>
    <property type="evidence" value="ECO:0007669"/>
    <property type="project" value="InterPro"/>
</dbReference>
<dbReference type="GO" id="GO:0016020">
    <property type="term" value="C:membrane"/>
    <property type="evidence" value="ECO:0007669"/>
    <property type="project" value="UniProtKB-SubCell"/>
</dbReference>
<dbReference type="Proteomes" id="UP001303373">
    <property type="component" value="Chromosome 2"/>
</dbReference>
<dbReference type="Pfam" id="PF13520">
    <property type="entry name" value="AA_permease_2"/>
    <property type="match status" value="1"/>
</dbReference>
<feature type="transmembrane region" description="Helical" evidence="6">
    <location>
        <begin position="54"/>
        <end position="77"/>
    </location>
</feature>
<dbReference type="AlphaFoldDB" id="A0AAQ3M0W8"/>
<feature type="transmembrane region" description="Helical" evidence="6">
    <location>
        <begin position="284"/>
        <end position="305"/>
    </location>
</feature>
<evidence type="ECO:0000256" key="6">
    <source>
        <dbReference type="SAM" id="Phobius"/>
    </source>
</evidence>
<feature type="transmembrane region" description="Helical" evidence="6">
    <location>
        <begin position="83"/>
        <end position="103"/>
    </location>
</feature>
<proteinExistence type="predicted"/>
<reference evidence="7 8" key="1">
    <citation type="submission" date="2023-11" db="EMBL/GenBank/DDBJ databases">
        <title>An acidophilic fungus is an integral part of prey digestion in a carnivorous sundew plant.</title>
        <authorList>
            <person name="Tsai I.J."/>
        </authorList>
    </citation>
    <scope>NUCLEOTIDE SEQUENCE [LARGE SCALE GENOMIC DNA]</scope>
    <source>
        <strain evidence="7">169a</strain>
    </source>
</reference>
<gene>
    <name evidence="7" type="ORF">R9X50_00164900</name>
</gene>
<organism evidence="7 8">
    <name type="scientific">Acrodontium crateriforme</name>
    <dbReference type="NCBI Taxonomy" id="150365"/>
    <lineage>
        <taxon>Eukaryota</taxon>
        <taxon>Fungi</taxon>
        <taxon>Dikarya</taxon>
        <taxon>Ascomycota</taxon>
        <taxon>Pezizomycotina</taxon>
        <taxon>Dothideomycetes</taxon>
        <taxon>Dothideomycetidae</taxon>
        <taxon>Mycosphaerellales</taxon>
        <taxon>Teratosphaeriaceae</taxon>
        <taxon>Acrodontium</taxon>
    </lineage>
</organism>
<feature type="transmembrane region" description="Helical" evidence="6">
    <location>
        <begin position="415"/>
        <end position="437"/>
    </location>
</feature>